<dbReference type="Ensembl" id="ENSORLT00000042278.1">
    <property type="protein sequence ID" value="ENSORLP00000026152.1"/>
    <property type="gene ID" value="ENSORLG00000024283.1"/>
</dbReference>
<gene>
    <name evidence="2" type="primary">majin</name>
</gene>
<dbReference type="GO" id="GO:0070197">
    <property type="term" value="P:meiotic attachment of telomere to nuclear envelope"/>
    <property type="evidence" value="ECO:0000318"/>
    <property type="project" value="GO_Central"/>
</dbReference>
<dbReference type="GO" id="GO:0003677">
    <property type="term" value="F:DNA binding"/>
    <property type="evidence" value="ECO:0007669"/>
    <property type="project" value="InterPro"/>
</dbReference>
<name>A0A3B3H4L1_ORYLA</name>
<protein>
    <recommendedName>
        <fullName evidence="4">Membrane anchored junction protein</fullName>
    </recommendedName>
</protein>
<dbReference type="Proteomes" id="UP000001038">
    <property type="component" value="Chromosome 18"/>
</dbReference>
<reference evidence="2" key="2">
    <citation type="submission" date="2025-08" db="UniProtKB">
        <authorList>
            <consortium name="Ensembl"/>
        </authorList>
    </citation>
    <scope>IDENTIFICATION</scope>
    <source>
        <strain evidence="2">Hd-rR</strain>
    </source>
</reference>
<feature type="region of interest" description="Disordered" evidence="1">
    <location>
        <begin position="137"/>
        <end position="182"/>
    </location>
</feature>
<dbReference type="PANTHER" id="PTHR35824:SF1">
    <property type="entry name" value="MEMBRANE-ANCHORED JUNCTION PROTEIN"/>
    <property type="match status" value="1"/>
</dbReference>
<accession>A0A3B3H4L1</accession>
<evidence type="ECO:0008006" key="4">
    <source>
        <dbReference type="Google" id="ProtNLM"/>
    </source>
</evidence>
<evidence type="ECO:0000313" key="3">
    <source>
        <dbReference type="Proteomes" id="UP000001038"/>
    </source>
</evidence>
<evidence type="ECO:0000256" key="1">
    <source>
        <dbReference type="SAM" id="MobiDB-lite"/>
    </source>
</evidence>
<dbReference type="InterPro" id="IPR027816">
    <property type="entry name" value="MAJIN"/>
</dbReference>
<reference evidence="2" key="3">
    <citation type="submission" date="2025-09" db="UniProtKB">
        <authorList>
            <consortium name="Ensembl"/>
        </authorList>
    </citation>
    <scope>IDENTIFICATION</scope>
    <source>
        <strain evidence="2">Hd-rR</strain>
    </source>
</reference>
<dbReference type="GO" id="GO:0007129">
    <property type="term" value="P:homologous chromosome pairing at meiosis"/>
    <property type="evidence" value="ECO:0000318"/>
    <property type="project" value="GO_Central"/>
</dbReference>
<evidence type="ECO:0000313" key="2">
    <source>
        <dbReference type="Ensembl" id="ENSORLP00000026152.1"/>
    </source>
</evidence>
<dbReference type="Bgee" id="ENSORLG00000024283">
    <property type="expression patterns" value="Expressed in testis and 4 other cell types or tissues"/>
</dbReference>
<dbReference type="AlphaFoldDB" id="A0A3B3H4L1"/>
<organism evidence="2 3">
    <name type="scientific">Oryzias latipes</name>
    <name type="common">Japanese rice fish</name>
    <name type="synonym">Japanese killifish</name>
    <dbReference type="NCBI Taxonomy" id="8090"/>
    <lineage>
        <taxon>Eukaryota</taxon>
        <taxon>Metazoa</taxon>
        <taxon>Chordata</taxon>
        <taxon>Craniata</taxon>
        <taxon>Vertebrata</taxon>
        <taxon>Euteleostomi</taxon>
        <taxon>Actinopterygii</taxon>
        <taxon>Neopterygii</taxon>
        <taxon>Teleostei</taxon>
        <taxon>Neoteleostei</taxon>
        <taxon>Acanthomorphata</taxon>
        <taxon>Ovalentaria</taxon>
        <taxon>Atherinomorphae</taxon>
        <taxon>Beloniformes</taxon>
        <taxon>Adrianichthyidae</taxon>
        <taxon>Oryziinae</taxon>
        <taxon>Oryzias</taxon>
    </lineage>
</organism>
<sequence length="209" mass="24107">MSLQAFSFPLPETRYFRAGGLIYQFKIRGGSSFRDEKFTGEYSKNQELEEMIRTVLGNLERLRPFSSAHYTAFPYRKRRARKCKHAGKRLRFYPFTLLLYLEKNLHCGEPIEQDKAVIRDPSKRRWRNSPLEGATAKDFFKDSELDSTNQHAEPEEAPPAFDEPERTEDTGGDREPPGSPGLLRKLLRRICGFFFRTDGGQTCSGNPSM</sequence>
<dbReference type="GO" id="GO:0005637">
    <property type="term" value="C:nuclear inner membrane"/>
    <property type="evidence" value="ECO:0000318"/>
    <property type="project" value="GO_Central"/>
</dbReference>
<dbReference type="GeneTree" id="ENSGT00940000168662"/>
<feature type="compositionally biased region" description="Basic and acidic residues" evidence="1">
    <location>
        <begin position="163"/>
        <end position="176"/>
    </location>
</feature>
<dbReference type="STRING" id="8090.ENSORLP00000026152"/>
<proteinExistence type="predicted"/>
<reference evidence="2 3" key="1">
    <citation type="journal article" date="2007" name="Nature">
        <title>The medaka draft genome and insights into vertebrate genome evolution.</title>
        <authorList>
            <person name="Kasahara M."/>
            <person name="Naruse K."/>
            <person name="Sasaki S."/>
            <person name="Nakatani Y."/>
            <person name="Qu W."/>
            <person name="Ahsan B."/>
            <person name="Yamada T."/>
            <person name="Nagayasu Y."/>
            <person name="Doi K."/>
            <person name="Kasai Y."/>
            <person name="Jindo T."/>
            <person name="Kobayashi D."/>
            <person name="Shimada A."/>
            <person name="Toyoda A."/>
            <person name="Kuroki Y."/>
            <person name="Fujiyama A."/>
            <person name="Sasaki T."/>
            <person name="Shimizu A."/>
            <person name="Asakawa S."/>
            <person name="Shimizu N."/>
            <person name="Hashimoto S."/>
            <person name="Yang J."/>
            <person name="Lee Y."/>
            <person name="Matsushima K."/>
            <person name="Sugano S."/>
            <person name="Sakaizumi M."/>
            <person name="Narita T."/>
            <person name="Ohishi K."/>
            <person name="Haga S."/>
            <person name="Ohta F."/>
            <person name="Nomoto H."/>
            <person name="Nogata K."/>
            <person name="Morishita T."/>
            <person name="Endo T."/>
            <person name="Shin-I T."/>
            <person name="Takeda H."/>
            <person name="Morishita S."/>
            <person name="Kohara Y."/>
        </authorList>
    </citation>
    <scope>NUCLEOTIDE SEQUENCE [LARGE SCALE GENOMIC DNA]</scope>
    <source>
        <strain evidence="2 3">Hd-rR</strain>
    </source>
</reference>
<keyword evidence="3" id="KW-1185">Reference proteome</keyword>
<dbReference type="InParanoid" id="A0A3B3H4L1"/>
<dbReference type="PANTHER" id="PTHR35824">
    <property type="entry name" value="MEMBRANE-ANCHORED JUNCTION PROTEIN MAJIN"/>
    <property type="match status" value="1"/>
</dbReference>
<dbReference type="Pfam" id="PF15077">
    <property type="entry name" value="MAJIN"/>
    <property type="match status" value="1"/>
</dbReference>